<feature type="signal peptide" evidence="1">
    <location>
        <begin position="1"/>
        <end position="34"/>
    </location>
</feature>
<organism evidence="2 3">
    <name type="scientific">Discostella pseudostelligera</name>
    <dbReference type="NCBI Taxonomy" id="259834"/>
    <lineage>
        <taxon>Eukaryota</taxon>
        <taxon>Sar</taxon>
        <taxon>Stramenopiles</taxon>
        <taxon>Ochrophyta</taxon>
        <taxon>Bacillariophyta</taxon>
        <taxon>Coscinodiscophyceae</taxon>
        <taxon>Thalassiosirophycidae</taxon>
        <taxon>Stephanodiscales</taxon>
        <taxon>Stephanodiscaceae</taxon>
        <taxon>Discostella</taxon>
    </lineage>
</organism>
<dbReference type="Gene3D" id="3.40.50.720">
    <property type="entry name" value="NAD(P)-binding Rossmann-like Domain"/>
    <property type="match status" value="1"/>
</dbReference>
<proteinExistence type="predicted"/>
<dbReference type="Proteomes" id="UP001530293">
    <property type="component" value="Unassembled WGS sequence"/>
</dbReference>
<protein>
    <recommendedName>
        <fullName evidence="4">NAD(P)-binding domain-containing protein</fullName>
    </recommendedName>
</protein>
<dbReference type="AlphaFoldDB" id="A0ABD3M1D2"/>
<feature type="chain" id="PRO_5044829901" description="NAD(P)-binding domain-containing protein" evidence="1">
    <location>
        <begin position="35"/>
        <end position="412"/>
    </location>
</feature>
<evidence type="ECO:0000313" key="3">
    <source>
        <dbReference type="Proteomes" id="UP001530293"/>
    </source>
</evidence>
<keyword evidence="1" id="KW-0732">Signal</keyword>
<evidence type="ECO:0008006" key="4">
    <source>
        <dbReference type="Google" id="ProtNLM"/>
    </source>
</evidence>
<accession>A0ABD3M1D2</accession>
<evidence type="ECO:0000313" key="2">
    <source>
        <dbReference type="EMBL" id="KAL3757804.1"/>
    </source>
</evidence>
<name>A0ABD3M1D2_9STRA</name>
<sequence>MTTNTRPRRITAALRNVSLLLLLCESPQQHFANAFSPPATTLVSTLSRSSRTQRICSSSSLNMASSTTTAAAASTTTKTSSIVLPSESSIVGTVGSGYLPILLAKLASHRGHGKSWILCPDADANVMNQLLEEQSTTLLPENLEIVLASNTPRITELLSQSNALFIATDDAERVMDPNVINYLLDPTMVNNNNNSNNNGDTNNNNGNINMKRIVAMSRNLNGSGMGFFVSASKRAANAQVWDNSNAEALAAYETNIKEACSKIGADWTIVRAGTLKGGASGDRTAATTSSTDADAANNYYYPQYLPGEIYYDMTKSDIISWQFLFDINVRGVKLQKGDVLPGPGMKAVFAAIGSDGSYDGDTSRAGIAEAMVRSLEMDMTANVDFGVGTEKSRRVPSEEEWMTMFQQCFSSV</sequence>
<dbReference type="EMBL" id="JALLBG020000252">
    <property type="protein sequence ID" value="KAL3757804.1"/>
    <property type="molecule type" value="Genomic_DNA"/>
</dbReference>
<reference evidence="2 3" key="1">
    <citation type="submission" date="2024-10" db="EMBL/GenBank/DDBJ databases">
        <title>Updated reference genomes for cyclostephanoid diatoms.</title>
        <authorList>
            <person name="Roberts W.R."/>
            <person name="Alverson A.J."/>
        </authorList>
    </citation>
    <scope>NUCLEOTIDE SEQUENCE [LARGE SCALE GENOMIC DNA]</scope>
    <source>
        <strain evidence="2 3">AJA232-27</strain>
    </source>
</reference>
<gene>
    <name evidence="2" type="ORF">ACHAWU_000531</name>
</gene>
<comment type="caution">
    <text evidence="2">The sequence shown here is derived from an EMBL/GenBank/DDBJ whole genome shotgun (WGS) entry which is preliminary data.</text>
</comment>
<keyword evidence="3" id="KW-1185">Reference proteome</keyword>
<evidence type="ECO:0000256" key="1">
    <source>
        <dbReference type="SAM" id="SignalP"/>
    </source>
</evidence>